<reference evidence="1" key="1">
    <citation type="journal article" date="2020" name="Fungal Divers.">
        <title>Resolving the Mortierellaceae phylogeny through synthesis of multi-gene phylogenetics and phylogenomics.</title>
        <authorList>
            <person name="Vandepol N."/>
            <person name="Liber J."/>
            <person name="Desiro A."/>
            <person name="Na H."/>
            <person name="Kennedy M."/>
            <person name="Barry K."/>
            <person name="Grigoriev I.V."/>
            <person name="Miller A.N."/>
            <person name="O'Donnell K."/>
            <person name="Stajich J.E."/>
            <person name="Bonito G."/>
        </authorList>
    </citation>
    <scope>NUCLEOTIDE SEQUENCE</scope>
    <source>
        <strain evidence="1">KOD948</strain>
    </source>
</reference>
<protein>
    <submittedName>
        <fullName evidence="1">Uncharacterized protein</fullName>
    </submittedName>
</protein>
<organism evidence="1 2">
    <name type="scientific">Mortierella polycephala</name>
    <dbReference type="NCBI Taxonomy" id="41804"/>
    <lineage>
        <taxon>Eukaryota</taxon>
        <taxon>Fungi</taxon>
        <taxon>Fungi incertae sedis</taxon>
        <taxon>Mucoromycota</taxon>
        <taxon>Mortierellomycotina</taxon>
        <taxon>Mortierellomycetes</taxon>
        <taxon>Mortierellales</taxon>
        <taxon>Mortierellaceae</taxon>
        <taxon>Mortierella</taxon>
    </lineage>
</organism>
<comment type="caution">
    <text evidence="1">The sequence shown here is derived from an EMBL/GenBank/DDBJ whole genome shotgun (WGS) entry which is preliminary data.</text>
</comment>
<gene>
    <name evidence="1" type="ORF">BG011_001338</name>
</gene>
<proteinExistence type="predicted"/>
<accession>A0A9P6PLH1</accession>
<dbReference type="Proteomes" id="UP000726737">
    <property type="component" value="Unassembled WGS sequence"/>
</dbReference>
<sequence length="160" mass="18497">MDIVRKEFHATRTCLIEHGGALKFFDDTKLLAIYDEAQILGEESSGRFESMNGAKVDRPLLSPILYGFRNIEGANKLTLLTSGTGLNIFTRNWAQRPGSILKHERDAFYYLEFPGWTGRESAIELLLKKLVDRFRPIVNVNREDYWERQARMLATDYRGH</sequence>
<dbReference type="OrthoDB" id="2393824at2759"/>
<evidence type="ECO:0000313" key="2">
    <source>
        <dbReference type="Proteomes" id="UP000726737"/>
    </source>
</evidence>
<name>A0A9P6PLH1_9FUNG</name>
<dbReference type="EMBL" id="JAAAJA010001340">
    <property type="protein sequence ID" value="KAG0247537.1"/>
    <property type="molecule type" value="Genomic_DNA"/>
</dbReference>
<dbReference type="AlphaFoldDB" id="A0A9P6PLH1"/>
<evidence type="ECO:0000313" key="1">
    <source>
        <dbReference type="EMBL" id="KAG0247537.1"/>
    </source>
</evidence>
<keyword evidence="2" id="KW-1185">Reference proteome</keyword>